<dbReference type="EMBL" id="FNDI01000010">
    <property type="protein sequence ID" value="SDH96818.1"/>
    <property type="molecule type" value="Genomic_DNA"/>
</dbReference>
<sequence>MQSADDESRMAMRGLEGTSSAALGLANGCQFYDKLAGVRALNDCTRAVPGMQTGSYHS</sequence>
<gene>
    <name evidence="1" type="ORF">SAMN04487926_110104</name>
</gene>
<name>A0A7Z7FIZ8_9BURK</name>
<reference evidence="1" key="1">
    <citation type="submission" date="2016-10" db="EMBL/GenBank/DDBJ databases">
        <authorList>
            <person name="Varghese N."/>
            <person name="Submissions S."/>
        </authorList>
    </citation>
    <scope>NUCLEOTIDE SEQUENCE [LARGE SCALE GENOMIC DNA]</scope>
    <source>
        <strain evidence="1">YR281</strain>
    </source>
</reference>
<proteinExistence type="predicted"/>
<keyword evidence="2" id="KW-1185">Reference proteome</keyword>
<organism evidence="1 2">
    <name type="scientific">Paraburkholderia steynii</name>
    <dbReference type="NCBI Taxonomy" id="1245441"/>
    <lineage>
        <taxon>Bacteria</taxon>
        <taxon>Pseudomonadati</taxon>
        <taxon>Pseudomonadota</taxon>
        <taxon>Betaproteobacteria</taxon>
        <taxon>Burkholderiales</taxon>
        <taxon>Burkholderiaceae</taxon>
        <taxon>Paraburkholderia</taxon>
    </lineage>
</organism>
<evidence type="ECO:0000313" key="2">
    <source>
        <dbReference type="Proteomes" id="UP000198900"/>
    </source>
</evidence>
<dbReference type="AlphaFoldDB" id="A0A7Z7FIZ8"/>
<accession>A0A7Z7FIZ8</accession>
<evidence type="ECO:0000313" key="1">
    <source>
        <dbReference type="EMBL" id="SDH96818.1"/>
    </source>
</evidence>
<dbReference type="Proteomes" id="UP000198900">
    <property type="component" value="Unassembled WGS sequence"/>
</dbReference>
<comment type="caution">
    <text evidence="1">The sequence shown here is derived from an EMBL/GenBank/DDBJ whole genome shotgun (WGS) entry which is preliminary data.</text>
</comment>
<protein>
    <submittedName>
        <fullName evidence="1">Uncharacterized protein</fullName>
    </submittedName>
</protein>